<dbReference type="Proteomes" id="UP000036955">
    <property type="component" value="Unassembled WGS sequence"/>
</dbReference>
<organism evidence="1 2">
    <name type="scientific">Pseudomonas syringae</name>
    <dbReference type="NCBI Taxonomy" id="317"/>
    <lineage>
        <taxon>Bacteria</taxon>
        <taxon>Pseudomonadati</taxon>
        <taxon>Pseudomonadota</taxon>
        <taxon>Gammaproteobacteria</taxon>
        <taxon>Pseudomonadales</taxon>
        <taxon>Pseudomonadaceae</taxon>
        <taxon>Pseudomonas</taxon>
    </lineage>
</organism>
<sequence>MKQLMDDEIVQKALILVEHVGADRKLTQGRLLFSAPTIVDELSRRARPRCILSGRSGGGWWPARYNGPTGLFRSSEWVVALRFLSTLARAFA</sequence>
<dbReference type="EMBL" id="LFQK01000004">
    <property type="protein sequence ID" value="KNH29492.1"/>
    <property type="molecule type" value="Genomic_DNA"/>
</dbReference>
<gene>
    <name evidence="1" type="ORF">ACS77_02080</name>
</gene>
<dbReference type="AlphaFoldDB" id="A0A0L1MLX5"/>
<name>A0A0L1MLX5_PSESX</name>
<comment type="caution">
    <text evidence="1">The sequence shown here is derived from an EMBL/GenBank/DDBJ whole genome shotgun (WGS) entry which is preliminary data.</text>
</comment>
<evidence type="ECO:0000313" key="1">
    <source>
        <dbReference type="EMBL" id="KNH29492.1"/>
    </source>
</evidence>
<accession>A0A0L1MLX5</accession>
<proteinExistence type="predicted"/>
<reference evidence="1 2" key="1">
    <citation type="submission" date="2015-06" db="EMBL/GenBank/DDBJ databases">
        <authorList>
            <person name="Hoefler B.C."/>
            <person name="Straight P.D."/>
        </authorList>
    </citation>
    <scope>NUCLEOTIDE SEQUENCE [LARGE SCALE GENOMIC DNA]</scope>
    <source>
        <strain evidence="1 2">Riq4</strain>
    </source>
</reference>
<protein>
    <submittedName>
        <fullName evidence="1">Uncharacterized protein</fullName>
    </submittedName>
</protein>
<evidence type="ECO:0000313" key="2">
    <source>
        <dbReference type="Proteomes" id="UP000036955"/>
    </source>
</evidence>